<gene>
    <name evidence="2" type="ORF">LLUT_LOCUS12474</name>
</gene>
<dbReference type="EMBL" id="CAXHTB010000009">
    <property type="protein sequence ID" value="CAL0311414.1"/>
    <property type="molecule type" value="Genomic_DNA"/>
</dbReference>
<reference evidence="2 3" key="1">
    <citation type="submission" date="2024-03" db="EMBL/GenBank/DDBJ databases">
        <authorList>
            <person name="Martinez-Hernandez J."/>
        </authorList>
    </citation>
    <scope>NUCLEOTIDE SEQUENCE [LARGE SCALE GENOMIC DNA]</scope>
</reference>
<keyword evidence="3" id="KW-1185">Reference proteome</keyword>
<feature type="compositionally biased region" description="Low complexity" evidence="1">
    <location>
        <begin position="229"/>
        <end position="241"/>
    </location>
</feature>
<feature type="region of interest" description="Disordered" evidence="1">
    <location>
        <begin position="294"/>
        <end position="318"/>
    </location>
</feature>
<feature type="region of interest" description="Disordered" evidence="1">
    <location>
        <begin position="104"/>
        <end position="132"/>
    </location>
</feature>
<feature type="region of interest" description="Disordered" evidence="1">
    <location>
        <begin position="1"/>
        <end position="56"/>
    </location>
</feature>
<sequence>MGWWWRPFTSKKAKKEKKGEIKMSSEEKCNGKSIESKKHGIDTISKKKSGSQKVPSRLISPPTIIICSKIDVRRHHPKPLSLSLLQLHPPSDNHLNSRISATSKLGSTRASKSCHVSKRKEPIAPLSSNDNNSDDIIMHDPLDLIVNPFTPLLHGCENGNKTTSVACNDKLLTTTTTTTQKSLILSTKPTPQLCNKEILPKLSNKRGVTQLQNLQIPSRSGFWSLTKNRIPSSSRSPTRRTFGPDQQVLSSGLCTTKPYPDIDSRHYSSPRSVHNVGHDLVGGGLKREVFRKHNRCNPESSPITSPRKTSSNLNSRIQSETDTSLHPLATHDGLLFPTPYSIVKASSPHSPGSGILTRPSKWKKGRFIGQGTFGQVFVGFNRFVTIAIQDTYSYYFYR</sequence>
<comment type="caution">
    <text evidence="2">The sequence shown here is derived from an EMBL/GenBank/DDBJ whole genome shotgun (WGS) entry which is preliminary data.</text>
</comment>
<dbReference type="Proteomes" id="UP001497480">
    <property type="component" value="Unassembled WGS sequence"/>
</dbReference>
<evidence type="ECO:0000313" key="2">
    <source>
        <dbReference type="EMBL" id="CAL0311414.1"/>
    </source>
</evidence>
<dbReference type="AlphaFoldDB" id="A0AAV1WQU8"/>
<feature type="compositionally biased region" description="Basic and acidic residues" evidence="1">
    <location>
        <begin position="17"/>
        <end position="45"/>
    </location>
</feature>
<organism evidence="2 3">
    <name type="scientific">Lupinus luteus</name>
    <name type="common">European yellow lupine</name>
    <dbReference type="NCBI Taxonomy" id="3873"/>
    <lineage>
        <taxon>Eukaryota</taxon>
        <taxon>Viridiplantae</taxon>
        <taxon>Streptophyta</taxon>
        <taxon>Embryophyta</taxon>
        <taxon>Tracheophyta</taxon>
        <taxon>Spermatophyta</taxon>
        <taxon>Magnoliopsida</taxon>
        <taxon>eudicotyledons</taxon>
        <taxon>Gunneridae</taxon>
        <taxon>Pentapetalae</taxon>
        <taxon>rosids</taxon>
        <taxon>fabids</taxon>
        <taxon>Fabales</taxon>
        <taxon>Fabaceae</taxon>
        <taxon>Papilionoideae</taxon>
        <taxon>50 kb inversion clade</taxon>
        <taxon>genistoids sensu lato</taxon>
        <taxon>core genistoids</taxon>
        <taxon>Genisteae</taxon>
        <taxon>Lupinus</taxon>
    </lineage>
</organism>
<evidence type="ECO:0000313" key="3">
    <source>
        <dbReference type="Proteomes" id="UP001497480"/>
    </source>
</evidence>
<proteinExistence type="predicted"/>
<protein>
    <submittedName>
        <fullName evidence="2">Uncharacterized protein</fullName>
    </submittedName>
</protein>
<evidence type="ECO:0000256" key="1">
    <source>
        <dbReference type="SAM" id="MobiDB-lite"/>
    </source>
</evidence>
<accession>A0AAV1WQU8</accession>
<feature type="compositionally biased region" description="Polar residues" evidence="1">
    <location>
        <begin position="297"/>
        <end position="318"/>
    </location>
</feature>
<name>A0AAV1WQU8_LUPLU</name>
<feature type="region of interest" description="Disordered" evidence="1">
    <location>
        <begin position="227"/>
        <end position="254"/>
    </location>
</feature>